<evidence type="ECO:0000256" key="1">
    <source>
        <dbReference type="SAM" id="MobiDB-lite"/>
    </source>
</evidence>
<organism evidence="2 3">
    <name type="scientific">Plasmodium vivax Mauritania I</name>
    <dbReference type="NCBI Taxonomy" id="1035515"/>
    <lineage>
        <taxon>Eukaryota</taxon>
        <taxon>Sar</taxon>
        <taxon>Alveolata</taxon>
        <taxon>Apicomplexa</taxon>
        <taxon>Aconoidasida</taxon>
        <taxon>Haemosporida</taxon>
        <taxon>Plasmodiidae</taxon>
        <taxon>Plasmodium</taxon>
        <taxon>Plasmodium (Plasmodium)</taxon>
    </lineage>
</organism>
<feature type="region of interest" description="Disordered" evidence="1">
    <location>
        <begin position="411"/>
        <end position="442"/>
    </location>
</feature>
<dbReference type="Proteomes" id="UP000053776">
    <property type="component" value="Unassembled WGS sequence"/>
</dbReference>
<feature type="compositionally biased region" description="Basic residues" evidence="1">
    <location>
        <begin position="663"/>
        <end position="685"/>
    </location>
</feature>
<evidence type="ECO:0000313" key="2">
    <source>
        <dbReference type="EMBL" id="KMZ91695.1"/>
    </source>
</evidence>
<feature type="compositionally biased region" description="Basic and acidic residues" evidence="1">
    <location>
        <begin position="1389"/>
        <end position="1408"/>
    </location>
</feature>
<proteinExistence type="predicted"/>
<accession>A0A0J9T876</accession>
<feature type="compositionally biased region" description="Polar residues" evidence="1">
    <location>
        <begin position="1374"/>
        <end position="1386"/>
    </location>
</feature>
<name>A0A0J9T876_PLAVI</name>
<sequence>MTLRNDAKSKNAKTSVNNSGVHNSSGGPTSHAAVLDSNPSGSRSSATESREERRNRRSRNAQISVIASSEVDAVGDQQKGKDDGEEVDREAVDHEAVANEVVDNEVQASTTAHVNESASGTHIGDDNADVKCTVESSTCQIGNEKYDVGGDGKDEKEEQHSVIPPQGEDSSIPKEEKTNPMKDQNGEEEHDNPVAQEEVAAIPLKRSRRRPIRNYKYDIFFQEENVRSVAAYSNTEGSNRKKKKVDVQKSLADNTSEPNCEEKKSSILSNEEDKGATNVDVSSSRNEDALVEHTDEPVNVNPPPCLTKNEEVAQKPEHCYCNVLGNDVLAEAAESAAHSVCIPPVSNPTADDNAKEGSATEAAVKSGDNNGDDLSVANQPMWNDPEREENVKVEEEQNAVEVLQEGRTVDLDSSIRGFEKGRSHRGRGKGKAGRGRGRGRDKLMSKKMEYIEQQPFSINNSDLILSEEKKIFPNVTDEGGMVATLPVSEDAHQIVVAPPVEKKKRGRKKKIQNSIAQESALDVSLNENAREHKSAVKPILHDSSRRRRSDVSFDMSNAPGDADTFNLDAFPPRVSSMLQERHLPHLRAPKVDINSSGVHRSYTLARRRVKDEKNKEFLYSGNSPLGVATSAGARPGHVVNPSSGSHHQFSQAAHLDYACGRNAKKRKCSKKGKHGRGRKKSRGRKCTSVNISTHAAGSHKSGAANMFLESEEGFNDGYGHNSSTHGDNDNKRLFPNETFQIKEEFMNNVNSLNTVFNFNDEFLKFLKKISQLDDIDYDVMLPFLGEVQGKLAKDIKQQFSPQSLDSHNVDEAVYAMGYIVDILNNNNEILNKLNQLEYKFYYDYLRKRSCKEGNKQKNYDHKIENEIALNIARIPRDINNECCAKIQSNDLDDDNTVNNESSKSFNEIDDEEERKLNELLYCTNKEMDDTYKIPNCADMYFMNYNEEDDFYHMNERSLNLKNDYATSVLPNASVVGEKPHQGSCEVVGERTLLCHPTSGAQSQVTHSTGEEKQHGGDKAKQGSDANGQPHNPDTFAKDEPGEDSNMEGGKIVSGCSGEVQGGEGPPEVAPKYTEKMDHNAENEKIDKKINEQQNEKNVNKNDPQFKHPHKMTQQNNVDFVCDELNKLIKHTLKNEDLFYSNYSQGRYKNVNEESLFKHYISTKLYKSTNLVDRYREEQKERSFPSHRGFRGRPLGANEGVSRKVDEREKTLMQSYADYFRRLNDFSSRGRTGEGGKGRSGGSGGSGTCGRSGPSQLGHSTDNQLEAHPDATSAVLPHTDDNMEKQCADHEERSSPSPCWDAKKDPVVGRPKWEDNFNQNGGGNDHWKERHLSNNSNNISIVSSTIGEISYGVSALSSEETTPVKEKLPEEPDDNTNSVSANLQGNVKTEPMDREEKPQRGNDHSEEKQPNNCLNSEERLHDGPKGADPQRGGILKEEAQKDEPEKKTFGFASIIPFFKKSVKENEPVGNNNPDGAEGADHANHADNACDHAKQGGDRLLKETEAEFETQPSGGVGATEKGPADGKPKIDGEKDNASIRTHDEETKVCAPFEGSSNSLDISNRSEKDKAGKATTDVSLRPCGGGTTEYRTSPRTCAHALRHMNEMREKNIDTLLKETFHLKDNEFMSIKRDKTQKEILNCLRMVSQIKKIFFDECSKMINDQIYVLEKNFRIPDCSLSILKNSFGYNDGK</sequence>
<feature type="region of interest" description="Disordered" evidence="1">
    <location>
        <begin position="142"/>
        <end position="202"/>
    </location>
</feature>
<feature type="compositionally biased region" description="Basic and acidic residues" evidence="1">
    <location>
        <begin position="260"/>
        <end position="275"/>
    </location>
</feature>
<feature type="region of interest" description="Disordered" evidence="1">
    <location>
        <begin position="1089"/>
        <end position="1109"/>
    </location>
</feature>
<feature type="region of interest" description="Disordered" evidence="1">
    <location>
        <begin position="663"/>
        <end position="688"/>
    </location>
</feature>
<dbReference type="EMBL" id="KQ235088">
    <property type="protein sequence ID" value="KMZ91695.1"/>
    <property type="molecule type" value="Genomic_DNA"/>
</dbReference>
<dbReference type="OrthoDB" id="6921389at2759"/>
<feature type="compositionally biased region" description="Basic and acidic residues" evidence="1">
    <location>
        <begin position="1520"/>
        <end position="1545"/>
    </location>
</feature>
<feature type="compositionally biased region" description="Gly residues" evidence="1">
    <location>
        <begin position="1237"/>
        <end position="1249"/>
    </location>
</feature>
<feature type="compositionally biased region" description="Basic and acidic residues" evidence="1">
    <location>
        <begin position="1300"/>
        <end position="1314"/>
    </location>
</feature>
<feature type="region of interest" description="Disordered" evidence="1">
    <location>
        <begin position="1176"/>
        <end position="1203"/>
    </location>
</feature>
<feature type="compositionally biased region" description="Basic and acidic residues" evidence="1">
    <location>
        <begin position="1477"/>
        <end position="1503"/>
    </location>
</feature>
<feature type="compositionally biased region" description="Basic and acidic residues" evidence="1">
    <location>
        <begin position="171"/>
        <end position="187"/>
    </location>
</feature>
<feature type="compositionally biased region" description="Basic and acidic residues" evidence="1">
    <location>
        <begin position="1284"/>
        <end position="1293"/>
    </location>
</feature>
<feature type="region of interest" description="Disordered" evidence="1">
    <location>
        <begin position="1355"/>
        <end position="1577"/>
    </location>
</feature>
<feature type="compositionally biased region" description="Polar residues" evidence="1">
    <location>
        <begin position="998"/>
        <end position="1007"/>
    </location>
</feature>
<feature type="compositionally biased region" description="Low complexity" evidence="1">
    <location>
        <begin position="15"/>
        <end position="27"/>
    </location>
</feature>
<gene>
    <name evidence="2" type="ORF">PVMG_00568</name>
</gene>
<feature type="region of interest" description="Disordered" evidence="1">
    <location>
        <begin position="1284"/>
        <end position="1330"/>
    </location>
</feature>
<protein>
    <submittedName>
        <fullName evidence="2">Uncharacterized protein</fullName>
    </submittedName>
</protein>
<feature type="region of interest" description="Disordered" evidence="1">
    <location>
        <begin position="1226"/>
        <end position="1264"/>
    </location>
</feature>
<feature type="compositionally biased region" description="Basic and acidic residues" evidence="1">
    <location>
        <begin position="1415"/>
        <end position="1424"/>
    </location>
</feature>
<feature type="compositionally biased region" description="Basic and acidic residues" evidence="1">
    <location>
        <begin position="144"/>
        <end position="160"/>
    </location>
</feature>
<feature type="region of interest" description="Disordered" evidence="1">
    <location>
        <begin position="346"/>
        <end position="381"/>
    </location>
</feature>
<feature type="compositionally biased region" description="Basic residues" evidence="1">
    <location>
        <begin position="422"/>
        <end position="437"/>
    </location>
</feature>
<feature type="region of interest" description="Disordered" evidence="1">
    <location>
        <begin position="532"/>
        <end position="566"/>
    </location>
</feature>
<feature type="region of interest" description="Disordered" evidence="1">
    <location>
        <begin position="233"/>
        <end position="305"/>
    </location>
</feature>
<evidence type="ECO:0000313" key="3">
    <source>
        <dbReference type="Proteomes" id="UP000053776"/>
    </source>
</evidence>
<feature type="region of interest" description="Disordered" evidence="1">
    <location>
        <begin position="1"/>
        <end position="96"/>
    </location>
</feature>
<feature type="compositionally biased region" description="Basic and acidic residues" evidence="1">
    <location>
        <begin position="1008"/>
        <end position="1021"/>
    </location>
</feature>
<feature type="region of interest" description="Disordered" evidence="1">
    <location>
        <begin position="996"/>
        <end position="1071"/>
    </location>
</feature>
<feature type="compositionally biased region" description="Basic and acidic residues" evidence="1">
    <location>
        <begin position="285"/>
        <end position="296"/>
    </location>
</feature>
<reference evidence="2 3" key="1">
    <citation type="submission" date="2011-08" db="EMBL/GenBank/DDBJ databases">
        <title>The Genome Sequence of Plasmodium vivax Mauritania I.</title>
        <authorList>
            <consortium name="The Broad Institute Genome Sequencing Platform"/>
            <consortium name="The Broad Institute Genome Sequencing Center for Infectious Disease"/>
            <person name="Neafsey D."/>
            <person name="Carlton J."/>
            <person name="Barnwell J."/>
            <person name="Collins W."/>
            <person name="Escalante A."/>
            <person name="Mullikin J."/>
            <person name="Saul A."/>
            <person name="Guigo R."/>
            <person name="Camara F."/>
            <person name="Young S.K."/>
            <person name="Zeng Q."/>
            <person name="Gargeya S."/>
            <person name="Fitzgerald M."/>
            <person name="Haas B."/>
            <person name="Abouelleil A."/>
            <person name="Alvarado L."/>
            <person name="Arachchi H.M."/>
            <person name="Berlin A."/>
            <person name="Brown A."/>
            <person name="Chapman S.B."/>
            <person name="Chen Z."/>
            <person name="Dunbar C."/>
            <person name="Freedman E."/>
            <person name="Gearin G."/>
            <person name="Gellesch M."/>
            <person name="Goldberg J."/>
            <person name="Griggs A."/>
            <person name="Gujja S."/>
            <person name="Heiman D."/>
            <person name="Howarth C."/>
            <person name="Larson L."/>
            <person name="Lui A."/>
            <person name="MacDonald P.J.P."/>
            <person name="Montmayeur A."/>
            <person name="Murphy C."/>
            <person name="Neiman D."/>
            <person name="Pearson M."/>
            <person name="Priest M."/>
            <person name="Roberts A."/>
            <person name="Saif S."/>
            <person name="Shea T."/>
            <person name="Shenoy N."/>
            <person name="Sisk P."/>
            <person name="Stolte C."/>
            <person name="Sykes S."/>
            <person name="Wortman J."/>
            <person name="Nusbaum C."/>
            <person name="Birren B."/>
        </authorList>
    </citation>
    <scope>NUCLEOTIDE SEQUENCE [LARGE SCALE GENOMIC DNA]</scope>
    <source>
        <strain evidence="2 3">Mauritania I</strain>
    </source>
</reference>
<feature type="compositionally biased region" description="Basic and acidic residues" evidence="1">
    <location>
        <begin position="1433"/>
        <end position="1447"/>
    </location>
</feature>
<feature type="compositionally biased region" description="Basic and acidic residues" evidence="1">
    <location>
        <begin position="532"/>
        <end position="543"/>
    </location>
</feature>
<feature type="compositionally biased region" description="Basic and acidic residues" evidence="1">
    <location>
        <begin position="1089"/>
        <end position="1105"/>
    </location>
</feature>